<protein>
    <submittedName>
        <fullName evidence="2">Uncharacterized protein</fullName>
    </submittedName>
</protein>
<gene>
    <name evidence="2" type="ORF">R1flu_028595</name>
</gene>
<organism evidence="2 3">
    <name type="scientific">Riccia fluitans</name>
    <dbReference type="NCBI Taxonomy" id="41844"/>
    <lineage>
        <taxon>Eukaryota</taxon>
        <taxon>Viridiplantae</taxon>
        <taxon>Streptophyta</taxon>
        <taxon>Embryophyta</taxon>
        <taxon>Marchantiophyta</taxon>
        <taxon>Marchantiopsida</taxon>
        <taxon>Marchantiidae</taxon>
        <taxon>Marchantiales</taxon>
        <taxon>Ricciaceae</taxon>
        <taxon>Riccia</taxon>
    </lineage>
</organism>
<evidence type="ECO:0000313" key="2">
    <source>
        <dbReference type="EMBL" id="KAL2610022.1"/>
    </source>
</evidence>
<name>A0ABD1XM54_9MARC</name>
<reference evidence="2 3" key="1">
    <citation type="submission" date="2024-09" db="EMBL/GenBank/DDBJ databases">
        <title>Chromosome-scale assembly of Riccia fluitans.</title>
        <authorList>
            <person name="Paukszto L."/>
            <person name="Sawicki J."/>
            <person name="Karawczyk K."/>
            <person name="Piernik-Szablinska J."/>
            <person name="Szczecinska M."/>
            <person name="Mazdziarz M."/>
        </authorList>
    </citation>
    <scope>NUCLEOTIDE SEQUENCE [LARGE SCALE GENOMIC DNA]</scope>
    <source>
        <strain evidence="2">Rf_01</strain>
        <tissue evidence="2">Aerial parts of the thallus</tissue>
    </source>
</reference>
<evidence type="ECO:0000256" key="1">
    <source>
        <dbReference type="SAM" id="MobiDB-lite"/>
    </source>
</evidence>
<feature type="region of interest" description="Disordered" evidence="1">
    <location>
        <begin position="60"/>
        <end position="97"/>
    </location>
</feature>
<keyword evidence="3" id="KW-1185">Reference proteome</keyword>
<comment type="caution">
    <text evidence="2">The sequence shown here is derived from an EMBL/GenBank/DDBJ whole genome shotgun (WGS) entry which is preliminary data.</text>
</comment>
<dbReference type="AlphaFoldDB" id="A0ABD1XM54"/>
<evidence type="ECO:0000313" key="3">
    <source>
        <dbReference type="Proteomes" id="UP001605036"/>
    </source>
</evidence>
<dbReference type="EMBL" id="JBHFFA010000008">
    <property type="protein sequence ID" value="KAL2610022.1"/>
    <property type="molecule type" value="Genomic_DNA"/>
</dbReference>
<feature type="region of interest" description="Disordered" evidence="1">
    <location>
        <begin position="1"/>
        <end position="28"/>
    </location>
</feature>
<accession>A0ABD1XM54</accession>
<feature type="compositionally biased region" description="Basic and acidic residues" evidence="1">
    <location>
        <begin position="82"/>
        <end position="97"/>
    </location>
</feature>
<sequence>MHSHTLGGYREQATRTNRNGSNGKAGCGLLHARRQRGTWTGEQCQRQGDYASKECPCVRTEGTGRKPVTATLAGRTKGRLNTHREEKTSHKAEPMRP</sequence>
<dbReference type="Proteomes" id="UP001605036">
    <property type="component" value="Unassembled WGS sequence"/>
</dbReference>
<proteinExistence type="predicted"/>